<dbReference type="AlphaFoldDB" id="A0A317E6F0"/>
<dbReference type="InterPro" id="IPR023614">
    <property type="entry name" value="Porin_dom_sf"/>
</dbReference>
<dbReference type="OrthoDB" id="6758483at2"/>
<dbReference type="Gene3D" id="2.40.160.10">
    <property type="entry name" value="Porin"/>
    <property type="match status" value="1"/>
</dbReference>
<feature type="domain" description="Porin" evidence="2">
    <location>
        <begin position="11"/>
        <end position="359"/>
    </location>
</feature>
<dbReference type="RefSeq" id="WP_109921249.1">
    <property type="nucleotide sequence ID" value="NZ_QGLF01000003.1"/>
</dbReference>
<comment type="caution">
    <text evidence="3">The sequence shown here is derived from an EMBL/GenBank/DDBJ whole genome shotgun (WGS) entry which is preliminary data.</text>
</comment>
<dbReference type="EMBL" id="QGLF01000003">
    <property type="protein sequence ID" value="PWR20605.1"/>
    <property type="molecule type" value="Genomic_DNA"/>
</dbReference>
<evidence type="ECO:0000313" key="4">
    <source>
        <dbReference type="Proteomes" id="UP000246077"/>
    </source>
</evidence>
<feature type="chain" id="PRO_5016244239" description="Porin domain-containing protein" evidence="1">
    <location>
        <begin position="24"/>
        <end position="382"/>
    </location>
</feature>
<gene>
    <name evidence="3" type="ORF">DKG75_11395</name>
</gene>
<organism evidence="3 4">
    <name type="scientific">Zavarzinia compransoris</name>
    <dbReference type="NCBI Taxonomy" id="1264899"/>
    <lineage>
        <taxon>Bacteria</taxon>
        <taxon>Pseudomonadati</taxon>
        <taxon>Pseudomonadota</taxon>
        <taxon>Alphaproteobacteria</taxon>
        <taxon>Rhodospirillales</taxon>
        <taxon>Zavarziniaceae</taxon>
        <taxon>Zavarzinia</taxon>
    </lineage>
</organism>
<accession>A0A317E6F0</accession>
<sequence length="382" mass="40198">MTNKILLGTTALAAILLSTGAQAADDGLKMKVGGYFEGFVLFGDVGGNNARNGLRSVSVDSWNSEVWFIAEAEAANGLKYGFRIELEGASQAGGGDTIDESFLWLEGSFGRIVAGNEDGVGNTLSYKAPTPSKDGAIKIEDQDYSPHGNLIASPWLRNFDSPNHFSGDASKLIYISPRFSGLQFGISYAPDLSEDPADLAVSGGFELDNDGAAGNALELAINYKNKFGDLGVEAAVTYYQDEAEQPSTGALGQPADRQSVAVGGGITYKGFAVGLNYQYTDNYGRPGYAIGGQGAEGRELNQFIGGIQYATGPWSFGIQAGYGKAEQGAREDELFSGVIGGGYNLAPGINVDFGLQYHEWDSTNNALDADATVGLIGTRLSF</sequence>
<name>A0A317E6F0_9PROT</name>
<evidence type="ECO:0000256" key="1">
    <source>
        <dbReference type="SAM" id="SignalP"/>
    </source>
</evidence>
<dbReference type="Pfam" id="PF13609">
    <property type="entry name" value="Porin_4"/>
    <property type="match status" value="1"/>
</dbReference>
<dbReference type="GO" id="GO:0015288">
    <property type="term" value="F:porin activity"/>
    <property type="evidence" value="ECO:0007669"/>
    <property type="project" value="InterPro"/>
</dbReference>
<evidence type="ECO:0000259" key="2">
    <source>
        <dbReference type="Pfam" id="PF13609"/>
    </source>
</evidence>
<keyword evidence="1" id="KW-0732">Signal</keyword>
<dbReference type="InterPro" id="IPR033900">
    <property type="entry name" value="Gram_neg_porin_domain"/>
</dbReference>
<keyword evidence="4" id="KW-1185">Reference proteome</keyword>
<dbReference type="GO" id="GO:0016020">
    <property type="term" value="C:membrane"/>
    <property type="evidence" value="ECO:0007669"/>
    <property type="project" value="InterPro"/>
</dbReference>
<dbReference type="Proteomes" id="UP000246077">
    <property type="component" value="Unassembled WGS sequence"/>
</dbReference>
<dbReference type="SUPFAM" id="SSF56935">
    <property type="entry name" value="Porins"/>
    <property type="match status" value="1"/>
</dbReference>
<protein>
    <recommendedName>
        <fullName evidence="2">Porin domain-containing protein</fullName>
    </recommendedName>
</protein>
<proteinExistence type="predicted"/>
<reference evidence="4" key="1">
    <citation type="submission" date="2018-05" db="EMBL/GenBank/DDBJ databases">
        <title>Zavarzinia sp. HR-AS.</title>
        <authorList>
            <person name="Lee Y."/>
            <person name="Jeon C.O."/>
        </authorList>
    </citation>
    <scope>NUCLEOTIDE SEQUENCE [LARGE SCALE GENOMIC DNA]</scope>
    <source>
        <strain evidence="4">DSM 1231</strain>
    </source>
</reference>
<evidence type="ECO:0000313" key="3">
    <source>
        <dbReference type="EMBL" id="PWR20605.1"/>
    </source>
</evidence>
<feature type="signal peptide" evidence="1">
    <location>
        <begin position="1"/>
        <end position="23"/>
    </location>
</feature>